<dbReference type="InterPro" id="IPR019888">
    <property type="entry name" value="Tscrpt_reg_AsnC-like"/>
</dbReference>
<organism evidence="5 6">
    <name type="scientific">Maribrevibacterium harenarium</name>
    <dbReference type="NCBI Taxonomy" id="2589817"/>
    <lineage>
        <taxon>Bacteria</taxon>
        <taxon>Pseudomonadati</taxon>
        <taxon>Pseudomonadota</taxon>
        <taxon>Gammaproteobacteria</taxon>
        <taxon>Oceanospirillales</taxon>
        <taxon>Oceanospirillaceae</taxon>
        <taxon>Maribrevibacterium</taxon>
    </lineage>
</organism>
<dbReference type="InterPro" id="IPR019887">
    <property type="entry name" value="Tscrpt_reg_AsnC/Lrp_C"/>
</dbReference>
<comment type="caution">
    <text evidence="5">The sequence shown here is derived from an EMBL/GenBank/DDBJ whole genome shotgun (WGS) entry which is preliminary data.</text>
</comment>
<dbReference type="Gene3D" id="3.30.70.920">
    <property type="match status" value="1"/>
</dbReference>
<dbReference type="PANTHER" id="PTHR30154">
    <property type="entry name" value="LEUCINE-RESPONSIVE REGULATORY PROTEIN"/>
    <property type="match status" value="1"/>
</dbReference>
<evidence type="ECO:0000313" key="5">
    <source>
        <dbReference type="EMBL" id="TPE49488.1"/>
    </source>
</evidence>
<keyword evidence="6" id="KW-1185">Reference proteome</keyword>
<feature type="domain" description="HTH asnC-type" evidence="4">
    <location>
        <begin position="4"/>
        <end position="65"/>
    </location>
</feature>
<dbReference type="InterPro" id="IPR011991">
    <property type="entry name" value="ArsR-like_HTH"/>
</dbReference>
<dbReference type="SUPFAM" id="SSF46785">
    <property type="entry name" value="Winged helix' DNA-binding domain"/>
    <property type="match status" value="1"/>
</dbReference>
<proteinExistence type="predicted"/>
<dbReference type="PANTHER" id="PTHR30154:SF34">
    <property type="entry name" value="TRANSCRIPTIONAL REGULATOR AZLB"/>
    <property type="match status" value="1"/>
</dbReference>
<dbReference type="GO" id="GO:0043200">
    <property type="term" value="P:response to amino acid"/>
    <property type="evidence" value="ECO:0007669"/>
    <property type="project" value="TreeGrafter"/>
</dbReference>
<dbReference type="InterPro" id="IPR036390">
    <property type="entry name" value="WH_DNA-bd_sf"/>
</dbReference>
<dbReference type="EMBL" id="VFRR01000024">
    <property type="protein sequence ID" value="TPE49488.1"/>
    <property type="molecule type" value="Genomic_DNA"/>
</dbReference>
<dbReference type="GO" id="GO:0043565">
    <property type="term" value="F:sequence-specific DNA binding"/>
    <property type="evidence" value="ECO:0007669"/>
    <property type="project" value="InterPro"/>
</dbReference>
<dbReference type="GO" id="GO:0006355">
    <property type="term" value="P:regulation of DNA-templated transcription"/>
    <property type="evidence" value="ECO:0007669"/>
    <property type="project" value="UniProtKB-ARBA"/>
</dbReference>
<keyword evidence="3" id="KW-0804">Transcription</keyword>
<evidence type="ECO:0000259" key="4">
    <source>
        <dbReference type="PROSITE" id="PS50956"/>
    </source>
</evidence>
<dbReference type="CDD" id="cd00090">
    <property type="entry name" value="HTH_ARSR"/>
    <property type="match status" value="1"/>
</dbReference>
<reference evidence="5 6" key="1">
    <citation type="submission" date="2019-06" db="EMBL/GenBank/DDBJ databases">
        <title>A novel bacterium of genus Marinomonas, isolated from coastal sand.</title>
        <authorList>
            <person name="Huang H."/>
            <person name="Mo K."/>
            <person name="Hu Y."/>
        </authorList>
    </citation>
    <scope>NUCLEOTIDE SEQUENCE [LARGE SCALE GENOMIC DNA]</scope>
    <source>
        <strain evidence="5 6">HB171799</strain>
    </source>
</reference>
<dbReference type="Pfam" id="PF01037">
    <property type="entry name" value="AsnC_trans_reg"/>
    <property type="match status" value="1"/>
</dbReference>
<dbReference type="InterPro" id="IPR036388">
    <property type="entry name" value="WH-like_DNA-bd_sf"/>
</dbReference>
<dbReference type="AlphaFoldDB" id="A0A501WJF2"/>
<accession>A0A501WJF2</accession>
<gene>
    <name evidence="5" type="ORF">FJM67_11860</name>
</gene>
<dbReference type="OrthoDB" id="8590699at2"/>
<dbReference type="InterPro" id="IPR000485">
    <property type="entry name" value="AsnC-type_HTH_dom"/>
</dbReference>
<dbReference type="RefSeq" id="WP_140589555.1">
    <property type="nucleotide sequence ID" value="NZ_VFRR01000024.1"/>
</dbReference>
<dbReference type="GO" id="GO:0005829">
    <property type="term" value="C:cytosol"/>
    <property type="evidence" value="ECO:0007669"/>
    <property type="project" value="TreeGrafter"/>
</dbReference>
<keyword evidence="2" id="KW-0238">DNA-binding</keyword>
<keyword evidence="1" id="KW-0805">Transcription regulation</keyword>
<dbReference type="Gene3D" id="1.10.10.10">
    <property type="entry name" value="Winged helix-like DNA-binding domain superfamily/Winged helix DNA-binding domain"/>
    <property type="match status" value="1"/>
</dbReference>
<dbReference type="PROSITE" id="PS00519">
    <property type="entry name" value="HTH_ASNC_1"/>
    <property type="match status" value="1"/>
</dbReference>
<evidence type="ECO:0000256" key="3">
    <source>
        <dbReference type="ARBA" id="ARBA00023163"/>
    </source>
</evidence>
<name>A0A501WJF2_9GAMM</name>
<dbReference type="InterPro" id="IPR011008">
    <property type="entry name" value="Dimeric_a/b-barrel"/>
</dbReference>
<dbReference type="PROSITE" id="PS50956">
    <property type="entry name" value="HTH_ASNC_2"/>
    <property type="match status" value="1"/>
</dbReference>
<dbReference type="SMART" id="SM00344">
    <property type="entry name" value="HTH_ASNC"/>
    <property type="match status" value="1"/>
</dbReference>
<dbReference type="SUPFAM" id="SSF54909">
    <property type="entry name" value="Dimeric alpha+beta barrel"/>
    <property type="match status" value="1"/>
</dbReference>
<dbReference type="Proteomes" id="UP000315901">
    <property type="component" value="Unassembled WGS sequence"/>
</dbReference>
<dbReference type="PRINTS" id="PR00033">
    <property type="entry name" value="HTHASNC"/>
</dbReference>
<dbReference type="Pfam" id="PF13412">
    <property type="entry name" value="HTH_24"/>
    <property type="match status" value="1"/>
</dbReference>
<evidence type="ECO:0000256" key="1">
    <source>
        <dbReference type="ARBA" id="ARBA00023015"/>
    </source>
</evidence>
<evidence type="ECO:0000313" key="6">
    <source>
        <dbReference type="Proteomes" id="UP000315901"/>
    </source>
</evidence>
<sequence>MFEVDNFDFQILRAIQKDARIPQSELGEVVNLSTAAVNRRLKKLKENGVIKQYTALLNQESLGFGLTIITNIEVESEQIHELDATRRDFENCPYVQQCYYVTGEWDFVLIFAVKSMDQYNDLTRELFFQKPNVKRFKTLVAMSKAKVGLELAL</sequence>
<protein>
    <submittedName>
        <fullName evidence="5">Lrp/AsnC family transcriptional regulator</fullName>
    </submittedName>
</protein>
<dbReference type="InterPro" id="IPR019885">
    <property type="entry name" value="Tscrpt_reg_HTH_AsnC-type_CS"/>
</dbReference>
<evidence type="ECO:0000256" key="2">
    <source>
        <dbReference type="ARBA" id="ARBA00023125"/>
    </source>
</evidence>